<gene>
    <name evidence="6" type="ORF">HDF15_000809</name>
</gene>
<dbReference type="Pfam" id="PF04679">
    <property type="entry name" value="DNA_ligase_A_C"/>
    <property type="match status" value="1"/>
</dbReference>
<dbReference type="PANTHER" id="PTHR45674:SF4">
    <property type="entry name" value="DNA LIGASE 1"/>
    <property type="match status" value="1"/>
</dbReference>
<dbReference type="Gene3D" id="3.30.1490.70">
    <property type="match status" value="1"/>
</dbReference>
<dbReference type="GO" id="GO:0006310">
    <property type="term" value="P:DNA recombination"/>
    <property type="evidence" value="ECO:0007669"/>
    <property type="project" value="InterPro"/>
</dbReference>
<dbReference type="SUPFAM" id="SSF56091">
    <property type="entry name" value="DNA ligase/mRNA capping enzyme, catalytic domain"/>
    <property type="match status" value="1"/>
</dbReference>
<dbReference type="InterPro" id="IPR012340">
    <property type="entry name" value="NA-bd_OB-fold"/>
</dbReference>
<comment type="similarity">
    <text evidence="1">Belongs to the ATP-dependent DNA ligase family.</text>
</comment>
<proteinExistence type="inferred from homology"/>
<dbReference type="GO" id="GO:0005524">
    <property type="term" value="F:ATP binding"/>
    <property type="evidence" value="ECO:0007669"/>
    <property type="project" value="InterPro"/>
</dbReference>
<dbReference type="Gene3D" id="2.40.50.140">
    <property type="entry name" value="Nucleic acid-binding proteins"/>
    <property type="match status" value="1"/>
</dbReference>
<dbReference type="GO" id="GO:0006281">
    <property type="term" value="P:DNA repair"/>
    <property type="evidence" value="ECO:0007669"/>
    <property type="project" value="InterPro"/>
</dbReference>
<dbReference type="InterPro" id="IPR050191">
    <property type="entry name" value="ATP-dep_DNA_ligase"/>
</dbReference>
<feature type="domain" description="ATP-dependent DNA ligase family profile" evidence="5">
    <location>
        <begin position="102"/>
        <end position="223"/>
    </location>
</feature>
<dbReference type="NCBIfam" id="TIGR02779">
    <property type="entry name" value="NHEJ_ligase_lig"/>
    <property type="match status" value="1"/>
</dbReference>
<dbReference type="EC" id="6.5.1.1" evidence="2"/>
<accession>A0A7W8E8F4</accession>
<comment type="catalytic activity">
    <reaction evidence="4">
        <text>ATP + (deoxyribonucleotide)n-3'-hydroxyl + 5'-phospho-(deoxyribonucleotide)m = (deoxyribonucleotide)n+m + AMP + diphosphate.</text>
        <dbReference type="EC" id="6.5.1.1"/>
    </reaction>
</comment>
<dbReference type="CDD" id="cd07906">
    <property type="entry name" value="Adenylation_DNA_ligase_LigD_LigC"/>
    <property type="match status" value="1"/>
</dbReference>
<dbReference type="CDD" id="cd07971">
    <property type="entry name" value="OBF_DNA_ligase_LigD"/>
    <property type="match status" value="1"/>
</dbReference>
<dbReference type="Pfam" id="PF01068">
    <property type="entry name" value="DNA_ligase_A_M"/>
    <property type="match status" value="1"/>
</dbReference>
<dbReference type="InterPro" id="IPR012310">
    <property type="entry name" value="DNA_ligase_ATP-dep_cent"/>
</dbReference>
<sequence>MEKKIVGKRTADFIETMDCLPLLKLPEGPEWTYEIKLDGYRLEVVRADGETTLYSRRRNVLNQKFPYIATALDSLPHGTVIDGELVAAGADGRPNFNLLQNFRSAESHITYYAFDILFHKHRDLTMLPLSERREILRSVIKPGHHLALSEVSNQTASQMLNFVRSHGLEGVVAKRIDGVYQPGQRTGLWSKHRINLGQEFVIGGYTPGTHGLDALVIGFYQGKELHYAARVRAGFVPATRREVFAKIKGLTTTKCPFANLPETQAGRWGQGLTAEKMKECVWLKPEAVARIDFLEWTGADHLRHTKFVALRDDKDARKVVRET</sequence>
<protein>
    <recommendedName>
        <fullName evidence="2">DNA ligase (ATP)</fullName>
        <ecNumber evidence="2">6.5.1.1</ecNumber>
    </recommendedName>
</protein>
<dbReference type="RefSeq" id="WP_184252976.1">
    <property type="nucleotide sequence ID" value="NZ_JACHIO010000003.1"/>
</dbReference>
<evidence type="ECO:0000313" key="7">
    <source>
        <dbReference type="Proteomes" id="UP000584867"/>
    </source>
</evidence>
<name>A0A7W8E8F4_9BACT</name>
<dbReference type="SUPFAM" id="SSF50249">
    <property type="entry name" value="Nucleic acid-binding proteins"/>
    <property type="match status" value="1"/>
</dbReference>
<organism evidence="6 7">
    <name type="scientific">Granulicella mallensis</name>
    <dbReference type="NCBI Taxonomy" id="940614"/>
    <lineage>
        <taxon>Bacteria</taxon>
        <taxon>Pseudomonadati</taxon>
        <taxon>Acidobacteriota</taxon>
        <taxon>Terriglobia</taxon>
        <taxon>Terriglobales</taxon>
        <taxon>Acidobacteriaceae</taxon>
        <taxon>Granulicella</taxon>
    </lineage>
</organism>
<dbReference type="AlphaFoldDB" id="A0A7W8E8F4"/>
<dbReference type="EMBL" id="JACHIO010000003">
    <property type="protein sequence ID" value="MBB5062479.1"/>
    <property type="molecule type" value="Genomic_DNA"/>
</dbReference>
<dbReference type="PANTHER" id="PTHR45674">
    <property type="entry name" value="DNA LIGASE 1/3 FAMILY MEMBER"/>
    <property type="match status" value="1"/>
</dbReference>
<dbReference type="PROSITE" id="PS50160">
    <property type="entry name" value="DNA_LIGASE_A3"/>
    <property type="match status" value="1"/>
</dbReference>
<dbReference type="GO" id="GO:0003910">
    <property type="term" value="F:DNA ligase (ATP) activity"/>
    <property type="evidence" value="ECO:0007669"/>
    <property type="project" value="UniProtKB-EC"/>
</dbReference>
<dbReference type="Proteomes" id="UP000584867">
    <property type="component" value="Unassembled WGS sequence"/>
</dbReference>
<keyword evidence="3 6" id="KW-0436">Ligase</keyword>
<evidence type="ECO:0000259" key="5">
    <source>
        <dbReference type="PROSITE" id="PS50160"/>
    </source>
</evidence>
<comment type="caution">
    <text evidence="6">The sequence shown here is derived from an EMBL/GenBank/DDBJ whole genome shotgun (WGS) entry which is preliminary data.</text>
</comment>
<dbReference type="Gene3D" id="3.30.470.30">
    <property type="entry name" value="DNA ligase/mRNA capping enzyme"/>
    <property type="match status" value="1"/>
</dbReference>
<evidence type="ECO:0000256" key="1">
    <source>
        <dbReference type="ARBA" id="ARBA00007572"/>
    </source>
</evidence>
<reference evidence="6 7" key="1">
    <citation type="submission" date="2020-08" db="EMBL/GenBank/DDBJ databases">
        <title>Genomic Encyclopedia of Type Strains, Phase IV (KMG-V): Genome sequencing to study the core and pangenomes of soil and plant-associated prokaryotes.</title>
        <authorList>
            <person name="Whitman W."/>
        </authorList>
    </citation>
    <scope>NUCLEOTIDE SEQUENCE [LARGE SCALE GENOMIC DNA]</scope>
    <source>
        <strain evidence="6 7">X5P3</strain>
    </source>
</reference>
<dbReference type="InterPro" id="IPR014146">
    <property type="entry name" value="LigD_ligase_dom"/>
</dbReference>
<evidence type="ECO:0000256" key="3">
    <source>
        <dbReference type="ARBA" id="ARBA00022598"/>
    </source>
</evidence>
<evidence type="ECO:0000313" key="6">
    <source>
        <dbReference type="EMBL" id="MBB5062479.1"/>
    </source>
</evidence>
<dbReference type="InterPro" id="IPR012309">
    <property type="entry name" value="DNA_ligase_ATP-dep_C"/>
</dbReference>
<evidence type="ECO:0000256" key="2">
    <source>
        <dbReference type="ARBA" id="ARBA00012727"/>
    </source>
</evidence>
<evidence type="ECO:0000256" key="4">
    <source>
        <dbReference type="ARBA" id="ARBA00034003"/>
    </source>
</evidence>